<accession>A0ABN8F5F5</accession>
<evidence type="ECO:0000256" key="1">
    <source>
        <dbReference type="SAM" id="SignalP"/>
    </source>
</evidence>
<dbReference type="EMBL" id="CAKLPZ010000001">
    <property type="protein sequence ID" value="CAH1000535.1"/>
    <property type="molecule type" value="Genomic_DNA"/>
</dbReference>
<comment type="caution">
    <text evidence="2">The sequence shown here is derived from an EMBL/GenBank/DDBJ whole genome shotgun (WGS) entry which is preliminary data.</text>
</comment>
<dbReference type="RefSeq" id="WP_238750585.1">
    <property type="nucleotide sequence ID" value="NZ_CAKLPZ010000001.1"/>
</dbReference>
<keyword evidence="1" id="KW-0732">Signal</keyword>
<evidence type="ECO:0000313" key="3">
    <source>
        <dbReference type="Proteomes" id="UP000837803"/>
    </source>
</evidence>
<keyword evidence="3" id="KW-1185">Reference proteome</keyword>
<protein>
    <submittedName>
        <fullName evidence="2">Uncharacterized protein</fullName>
    </submittedName>
</protein>
<gene>
    <name evidence="2" type="ORF">LEM8419_01688</name>
</gene>
<feature type="signal peptide" evidence="1">
    <location>
        <begin position="1"/>
        <end position="20"/>
    </location>
</feature>
<dbReference type="Proteomes" id="UP000837803">
    <property type="component" value="Unassembled WGS sequence"/>
</dbReference>
<evidence type="ECO:0000313" key="2">
    <source>
        <dbReference type="EMBL" id="CAH1000535.1"/>
    </source>
</evidence>
<reference evidence="2" key="1">
    <citation type="submission" date="2021-12" db="EMBL/GenBank/DDBJ databases">
        <authorList>
            <person name="Rodrigo-Torres L."/>
            <person name="Arahal R. D."/>
            <person name="Lucena T."/>
        </authorList>
    </citation>
    <scope>NUCLEOTIDE SEQUENCE</scope>
    <source>
        <strain evidence="2">CECT 8419</strain>
    </source>
</reference>
<name>A0ABN8F5F5_9BACT</name>
<proteinExistence type="predicted"/>
<organism evidence="2 3">
    <name type="scientific">Neolewinella maritima</name>
    <dbReference type="NCBI Taxonomy" id="1383882"/>
    <lineage>
        <taxon>Bacteria</taxon>
        <taxon>Pseudomonadati</taxon>
        <taxon>Bacteroidota</taxon>
        <taxon>Saprospiria</taxon>
        <taxon>Saprospirales</taxon>
        <taxon>Lewinellaceae</taxon>
        <taxon>Neolewinella</taxon>
    </lineage>
</organism>
<feature type="chain" id="PRO_5047120753" evidence="1">
    <location>
        <begin position="21"/>
        <end position="325"/>
    </location>
</feature>
<sequence>MRRWWVILIAFAAAINSTNAQSSLFDWLSSTQDTVALNLHTDWKQLLRHKSDKAYQSLLLEVDVHTLPGRIRTRGNIRLEVCRLPSLRIKLDKEALGAAGYTDSLNDLKLVLQCSDGTMGQSYLRREQLVYDLHALLSTYHHRTVPVRITVPDEDILRGFLIETEEQLEARYSARLVESEQISTRGLDKAAYVNMCLFNYLVLNTDWNVFNRHNVEFLSINGTNQLIPIPYDFDYAGFVGTSYAVPNEVHRLRSVYQPRFLGRHITADELLAGAQVFIDREQQVRELVDTYPEVLRSQRRRLRRRVNDFYKVLHDERQLIGLLPR</sequence>